<comment type="similarity">
    <text evidence="1 7">Belongs to the peptidase M3 family.</text>
</comment>
<dbReference type="InterPro" id="IPR024079">
    <property type="entry name" value="MetalloPept_cat_dom_sf"/>
</dbReference>
<reference evidence="9 10" key="1">
    <citation type="journal article" date="2004" name="Science">
        <title>The genome of the diatom Thalassiosira pseudonana: ecology, evolution, and metabolism.</title>
        <authorList>
            <person name="Armbrust E.V."/>
            <person name="Berges J.A."/>
            <person name="Bowler C."/>
            <person name="Green B.R."/>
            <person name="Martinez D."/>
            <person name="Putnam N.H."/>
            <person name="Zhou S."/>
            <person name="Allen A.E."/>
            <person name="Apt K.E."/>
            <person name="Bechner M."/>
            <person name="Brzezinski M.A."/>
            <person name="Chaal B.K."/>
            <person name="Chiovitti A."/>
            <person name="Davis A.K."/>
            <person name="Demarest M.S."/>
            <person name="Detter J.C."/>
            <person name="Glavina T."/>
            <person name="Goodstein D."/>
            <person name="Hadi M.Z."/>
            <person name="Hellsten U."/>
            <person name="Hildebrand M."/>
            <person name="Jenkins B.D."/>
            <person name="Jurka J."/>
            <person name="Kapitonov V.V."/>
            <person name="Kroger N."/>
            <person name="Lau W.W."/>
            <person name="Lane T.W."/>
            <person name="Larimer F.W."/>
            <person name="Lippmeier J.C."/>
            <person name="Lucas S."/>
            <person name="Medina M."/>
            <person name="Montsant A."/>
            <person name="Obornik M."/>
            <person name="Parker M.S."/>
            <person name="Palenik B."/>
            <person name="Pazour G.J."/>
            <person name="Richardson P.M."/>
            <person name="Rynearson T.A."/>
            <person name="Saito M.A."/>
            <person name="Schwartz D.C."/>
            <person name="Thamatrakoln K."/>
            <person name="Valentin K."/>
            <person name="Vardi A."/>
            <person name="Wilkerson F.P."/>
            <person name="Rokhsar D.S."/>
        </authorList>
    </citation>
    <scope>NUCLEOTIDE SEQUENCE [LARGE SCALE GENOMIC DNA]</scope>
    <source>
        <strain evidence="9 10">CCMP1335</strain>
    </source>
</reference>
<dbReference type="InterPro" id="IPR024077">
    <property type="entry name" value="Neurolysin/TOP_dom2"/>
</dbReference>
<reference evidence="9 10" key="2">
    <citation type="journal article" date="2008" name="Nature">
        <title>The Phaeodactylum genome reveals the evolutionary history of diatom genomes.</title>
        <authorList>
            <person name="Bowler C."/>
            <person name="Allen A.E."/>
            <person name="Badger J.H."/>
            <person name="Grimwood J."/>
            <person name="Jabbari K."/>
            <person name="Kuo A."/>
            <person name="Maheswari U."/>
            <person name="Martens C."/>
            <person name="Maumus F."/>
            <person name="Otillar R.P."/>
            <person name="Rayko E."/>
            <person name="Salamov A."/>
            <person name="Vandepoele K."/>
            <person name="Beszteri B."/>
            <person name="Gruber A."/>
            <person name="Heijde M."/>
            <person name="Katinka M."/>
            <person name="Mock T."/>
            <person name="Valentin K."/>
            <person name="Verret F."/>
            <person name="Berges J.A."/>
            <person name="Brownlee C."/>
            <person name="Cadoret J.P."/>
            <person name="Chiovitti A."/>
            <person name="Choi C.J."/>
            <person name="Coesel S."/>
            <person name="De Martino A."/>
            <person name="Detter J.C."/>
            <person name="Durkin C."/>
            <person name="Falciatore A."/>
            <person name="Fournet J."/>
            <person name="Haruta M."/>
            <person name="Huysman M.J."/>
            <person name="Jenkins B.D."/>
            <person name="Jiroutova K."/>
            <person name="Jorgensen R.E."/>
            <person name="Joubert Y."/>
            <person name="Kaplan A."/>
            <person name="Kroger N."/>
            <person name="Kroth P.G."/>
            <person name="La Roche J."/>
            <person name="Lindquist E."/>
            <person name="Lommer M."/>
            <person name="Martin-Jezequel V."/>
            <person name="Lopez P.J."/>
            <person name="Lucas S."/>
            <person name="Mangogna M."/>
            <person name="McGinnis K."/>
            <person name="Medlin L.K."/>
            <person name="Montsant A."/>
            <person name="Oudot-Le Secq M.P."/>
            <person name="Napoli C."/>
            <person name="Obornik M."/>
            <person name="Parker M.S."/>
            <person name="Petit J.L."/>
            <person name="Porcel B.M."/>
            <person name="Poulsen N."/>
            <person name="Robison M."/>
            <person name="Rychlewski L."/>
            <person name="Rynearson T.A."/>
            <person name="Schmutz J."/>
            <person name="Shapiro H."/>
            <person name="Siaut M."/>
            <person name="Stanley M."/>
            <person name="Sussman M.R."/>
            <person name="Taylor A.R."/>
            <person name="Vardi A."/>
            <person name="von Dassow P."/>
            <person name="Vyverman W."/>
            <person name="Willis A."/>
            <person name="Wyrwicz L.S."/>
            <person name="Rokhsar D.S."/>
            <person name="Weissenbach J."/>
            <person name="Armbrust E.V."/>
            <person name="Green B.R."/>
            <person name="Van de Peer Y."/>
            <person name="Grigoriev I.V."/>
        </authorList>
    </citation>
    <scope>NUCLEOTIDE SEQUENCE [LARGE SCALE GENOMIC DNA]</scope>
    <source>
        <strain evidence="9 10">CCMP1335</strain>
    </source>
</reference>
<evidence type="ECO:0000313" key="10">
    <source>
        <dbReference type="Proteomes" id="UP000001449"/>
    </source>
</evidence>
<accession>B8CFL9</accession>
<dbReference type="eggNOG" id="KOG2089">
    <property type="taxonomic scope" value="Eukaryota"/>
</dbReference>
<dbReference type="GO" id="GO:0004222">
    <property type="term" value="F:metalloendopeptidase activity"/>
    <property type="evidence" value="ECO:0000318"/>
    <property type="project" value="GO_Central"/>
</dbReference>
<dbReference type="GO" id="GO:0006508">
    <property type="term" value="P:proteolysis"/>
    <property type="evidence" value="ECO:0000318"/>
    <property type="project" value="GO_Central"/>
</dbReference>
<dbReference type="KEGG" id="tps:THAPSDRAFT_264815"/>
<evidence type="ECO:0000313" key="9">
    <source>
        <dbReference type="EMBL" id="EED87823.1"/>
    </source>
</evidence>
<evidence type="ECO:0000256" key="1">
    <source>
        <dbReference type="ARBA" id="ARBA00006040"/>
    </source>
</evidence>
<keyword evidence="6 7" id="KW-0482">Metalloprotease</keyword>
<protein>
    <submittedName>
        <fullName evidence="9">Metalloprotease</fullName>
    </submittedName>
</protein>
<dbReference type="RefSeq" id="XP_002295043.1">
    <property type="nucleotide sequence ID" value="XM_002295007.1"/>
</dbReference>
<evidence type="ECO:0000256" key="4">
    <source>
        <dbReference type="ARBA" id="ARBA00022801"/>
    </source>
</evidence>
<feature type="domain" description="Peptidase M3A/M3B catalytic" evidence="8">
    <location>
        <begin position="199"/>
        <end position="659"/>
    </location>
</feature>
<keyword evidence="4 7" id="KW-0378">Hydrolase</keyword>
<keyword evidence="2 7" id="KW-0645">Protease</keyword>
<feature type="non-terminal residue" evidence="9">
    <location>
        <position position="659"/>
    </location>
</feature>
<evidence type="ECO:0000256" key="7">
    <source>
        <dbReference type="RuleBase" id="RU003435"/>
    </source>
</evidence>
<dbReference type="GO" id="GO:0006518">
    <property type="term" value="P:peptide metabolic process"/>
    <property type="evidence" value="ECO:0000318"/>
    <property type="project" value="GO_Central"/>
</dbReference>
<dbReference type="CDD" id="cd06455">
    <property type="entry name" value="M3A_TOP"/>
    <property type="match status" value="1"/>
</dbReference>
<dbReference type="HOGENOM" id="CLU_001805_2_1_1"/>
<keyword evidence="10" id="KW-1185">Reference proteome</keyword>
<dbReference type="Gene3D" id="3.40.390.10">
    <property type="entry name" value="Collagenase (Catalytic Domain)"/>
    <property type="match status" value="1"/>
</dbReference>
<dbReference type="PANTHER" id="PTHR11804">
    <property type="entry name" value="PROTEASE M3 THIMET OLIGOPEPTIDASE-RELATED"/>
    <property type="match status" value="1"/>
</dbReference>
<dbReference type="Pfam" id="PF01432">
    <property type="entry name" value="Peptidase_M3"/>
    <property type="match status" value="1"/>
</dbReference>
<dbReference type="EMBL" id="CM000653">
    <property type="protein sequence ID" value="EED87823.1"/>
    <property type="molecule type" value="Genomic_DNA"/>
</dbReference>
<dbReference type="Proteomes" id="UP000001449">
    <property type="component" value="Chromosome 22"/>
</dbReference>
<evidence type="ECO:0000259" key="8">
    <source>
        <dbReference type="Pfam" id="PF01432"/>
    </source>
</evidence>
<dbReference type="InterPro" id="IPR001567">
    <property type="entry name" value="Pept_M3A_M3B_dom"/>
</dbReference>
<dbReference type="GO" id="GO:0046872">
    <property type="term" value="F:metal ion binding"/>
    <property type="evidence" value="ECO:0007669"/>
    <property type="project" value="UniProtKB-UniRule"/>
</dbReference>
<evidence type="ECO:0000256" key="2">
    <source>
        <dbReference type="ARBA" id="ARBA00022670"/>
    </source>
</evidence>
<dbReference type="InParanoid" id="B8CFL9"/>
<keyword evidence="3 7" id="KW-0479">Metal-binding</keyword>
<evidence type="ECO:0000256" key="6">
    <source>
        <dbReference type="ARBA" id="ARBA00023049"/>
    </source>
</evidence>
<keyword evidence="5 7" id="KW-0862">Zinc</keyword>
<comment type="cofactor">
    <cofactor evidence="7">
        <name>Zn(2+)</name>
        <dbReference type="ChEBI" id="CHEBI:29105"/>
    </cofactor>
    <text evidence="7">Binds 1 zinc ion.</text>
</comment>
<evidence type="ECO:0000256" key="3">
    <source>
        <dbReference type="ARBA" id="ARBA00022723"/>
    </source>
</evidence>
<dbReference type="FunFam" id="3.40.390.10:FF:000074">
    <property type="entry name" value="Metalloprotease"/>
    <property type="match status" value="1"/>
</dbReference>
<dbReference type="Gene3D" id="1.10.1370.10">
    <property type="entry name" value="Neurolysin, domain 3"/>
    <property type="match status" value="1"/>
</dbReference>
<dbReference type="SUPFAM" id="SSF55486">
    <property type="entry name" value="Metalloproteases ('zincins'), catalytic domain"/>
    <property type="match status" value="1"/>
</dbReference>
<name>B8CFL9_THAPS</name>
<dbReference type="InterPro" id="IPR045090">
    <property type="entry name" value="Pept_M3A_M3B"/>
</dbReference>
<dbReference type="GeneID" id="7442843"/>
<dbReference type="OMA" id="RSGAWCS"/>
<gene>
    <name evidence="9" type="ORF">THAPSDRAFT_264815</name>
</gene>
<organism evidence="9 10">
    <name type="scientific">Thalassiosira pseudonana</name>
    <name type="common">Marine diatom</name>
    <name type="synonym">Cyclotella nana</name>
    <dbReference type="NCBI Taxonomy" id="35128"/>
    <lineage>
        <taxon>Eukaryota</taxon>
        <taxon>Sar</taxon>
        <taxon>Stramenopiles</taxon>
        <taxon>Ochrophyta</taxon>
        <taxon>Bacillariophyta</taxon>
        <taxon>Coscinodiscophyceae</taxon>
        <taxon>Thalassiosirophycidae</taxon>
        <taxon>Thalassiosirales</taxon>
        <taxon>Thalassiosiraceae</taxon>
        <taxon>Thalassiosira</taxon>
    </lineage>
</organism>
<proteinExistence type="inferred from homology"/>
<feature type="non-terminal residue" evidence="9">
    <location>
        <position position="1"/>
    </location>
</feature>
<dbReference type="PANTHER" id="PTHR11804:SF82">
    <property type="entry name" value="THIMET OLIGOPEPTIDASE-RELATED"/>
    <property type="match status" value="1"/>
</dbReference>
<sequence length="659" mass="74676">TPETLKREAADIKHKFIQSIEDAKKHDSREDRFAALSLALGDASTASVRVTLPSMVHADADVRAASNSAKDYLKNMFDEALSNEELYQHLLPVDGDGVNKENINGNEDARFQFNILRTLRRNGCGLGKGVSTRSTVLEKRRKIEELCTNFCAAINEHDECLLFANDELAGIGDIDRYPIDEATGKRTVSLKAPDTTPVLKFATNSDTRRRVTEASSRKCQKVNTQRFVEVLKLRDECAKILGYKSHSEYMCEIKMVATPENAESFLLELVDAYEPLREREMALLLDMKRQDVGGETVALEQWDMLYYTGKYKAECAGVDEAALRSYFPLEFVKKTICAIYEKLLGLKFELVDDAQVWHEDVECYAVRSSREENEVIGHFYLDIHPRTGKYSHQCVYPLRPSYSTKDGRVLPACVNVGNLTPSREGSPSMLLFREVETFFHEFGHVMHCVLTNARHSLHSWAWSAVPWYGGVEQDMLEVPSMMLENFVWQPEVLRLLSKHEKDGSCLSERDIEALSESRFLMTGYTRSKYLAMALYDLKVHSGVAPYEFEGNEYDAISLYNAMIEKYTGVAPIQDSFAAASWFHLLMGYDAGYYGYIYSEMLAADLFGEFAQLSNSGKSLIDTTLGKRYSEFVLSPCATLDGQLMLQKFLEREPSKQAFL</sequence>
<dbReference type="PaxDb" id="35128-Thaps264815"/>
<evidence type="ECO:0000256" key="5">
    <source>
        <dbReference type="ARBA" id="ARBA00022833"/>
    </source>
</evidence>
<dbReference type="AlphaFoldDB" id="B8CFL9"/>